<dbReference type="EMBL" id="JBHTLU010000012">
    <property type="protein sequence ID" value="MFD1219580.1"/>
    <property type="molecule type" value="Genomic_DNA"/>
</dbReference>
<reference evidence="2" key="1">
    <citation type="journal article" date="2019" name="Int. J. Syst. Evol. Microbiol.">
        <title>The Global Catalogue of Microorganisms (GCM) 10K type strain sequencing project: providing services to taxonomists for standard genome sequencing and annotation.</title>
        <authorList>
            <consortium name="The Broad Institute Genomics Platform"/>
            <consortium name="The Broad Institute Genome Sequencing Center for Infectious Disease"/>
            <person name="Wu L."/>
            <person name="Ma J."/>
        </authorList>
    </citation>
    <scope>NUCLEOTIDE SEQUENCE [LARGE SCALE GENOMIC DNA]</scope>
    <source>
        <strain evidence="2">CCUG 53270</strain>
    </source>
</reference>
<accession>A0ABW3UJ68</accession>
<evidence type="ECO:0000313" key="2">
    <source>
        <dbReference type="Proteomes" id="UP001597180"/>
    </source>
</evidence>
<dbReference type="Proteomes" id="UP001597180">
    <property type="component" value="Unassembled WGS sequence"/>
</dbReference>
<dbReference type="RefSeq" id="WP_345594990.1">
    <property type="nucleotide sequence ID" value="NZ_BAABJG010000055.1"/>
</dbReference>
<protein>
    <submittedName>
        <fullName evidence="1">Uncharacterized protein</fullName>
    </submittedName>
</protein>
<proteinExistence type="predicted"/>
<gene>
    <name evidence="1" type="ORF">ACFQ4B_05585</name>
</gene>
<name>A0ABW3UJ68_9BACL</name>
<organism evidence="1 2">
    <name type="scientific">Paenibacillus vulneris</name>
    <dbReference type="NCBI Taxonomy" id="1133364"/>
    <lineage>
        <taxon>Bacteria</taxon>
        <taxon>Bacillati</taxon>
        <taxon>Bacillota</taxon>
        <taxon>Bacilli</taxon>
        <taxon>Bacillales</taxon>
        <taxon>Paenibacillaceae</taxon>
        <taxon>Paenibacillus</taxon>
    </lineage>
</organism>
<evidence type="ECO:0000313" key="1">
    <source>
        <dbReference type="EMBL" id="MFD1219580.1"/>
    </source>
</evidence>
<sequence length="108" mass="12752">MNLYCVVLNSNINDCSINFKTYDVEEKTKSFQKINGGKPIKKEDIEKFKIIDRGHDKLDIVYYSLSEFNKDDIILKLKNEMRNHYRHVISESERAFGNVSRIKIKGMF</sequence>
<keyword evidence="2" id="KW-1185">Reference proteome</keyword>
<comment type="caution">
    <text evidence="1">The sequence shown here is derived from an EMBL/GenBank/DDBJ whole genome shotgun (WGS) entry which is preliminary data.</text>
</comment>